<keyword evidence="1" id="KW-0863">Zinc-finger</keyword>
<dbReference type="PROSITE" id="PS51083">
    <property type="entry name" value="ZF_HIT"/>
    <property type="match status" value="1"/>
</dbReference>
<evidence type="ECO:0000313" key="4">
    <source>
        <dbReference type="Proteomes" id="UP000694871"/>
    </source>
</evidence>
<reference evidence="5" key="1">
    <citation type="submission" date="2025-08" db="UniProtKB">
        <authorList>
            <consortium name="RefSeq"/>
        </authorList>
    </citation>
    <scope>IDENTIFICATION</scope>
</reference>
<sequence length="419" mass="45813">MEAESSSPSSDPCCELCLAKRAPYICPRCHLRFCSVPCYQEHGSCAQLFQRRELQIHLQGQREDPASQRRLKEALLRLQELREPGDADLQLGLDPGLEQVESEALWEQLSPDQRKRFQRLLNTGEISALLPPWKPWWTGSGRAAALIQELGEAVAVPETLHAPLQQPQPSPCTEALQQSQTPGPLREISASTQSPAQPADASTSVPPVPVVIPPLSSLTRSPVSPLVRFQVPNVLYAYAYSLALYNGEAEEAQLLPEFCETVLDVSGALGAKQGFGSTAEALQAALQAITVGRYPECLLGNAGVMAAVAQILMGECQARQKGYSLAALAHLSRLLSKGRRRVPAGDQSRLYTAKKKCDFLLSWVKDNEGALTLLALEVQREYKAHLDSIKEVGAVTQDLEKMWGAKVPPPKKTLIEELD</sequence>
<feature type="domain" description="HIT-type" evidence="3">
    <location>
        <begin position="14"/>
        <end position="45"/>
    </location>
</feature>
<dbReference type="Proteomes" id="UP000694871">
    <property type="component" value="Unplaced"/>
</dbReference>
<dbReference type="Gene3D" id="3.30.60.190">
    <property type="match status" value="1"/>
</dbReference>
<dbReference type="Pfam" id="PF04438">
    <property type="entry name" value="zf-HIT"/>
    <property type="match status" value="1"/>
</dbReference>
<dbReference type="PANTHER" id="PTHR15555:SF0">
    <property type="entry name" value="ZINC FINGER HIT DOMAIN-CONTAINING PROTEIN 2"/>
    <property type="match status" value="1"/>
</dbReference>
<keyword evidence="1" id="KW-0862">Zinc</keyword>
<dbReference type="InterPro" id="IPR039646">
    <property type="entry name" value="ZNHIT2"/>
</dbReference>
<keyword evidence="1" id="KW-0479">Metal-binding</keyword>
<evidence type="ECO:0000313" key="5">
    <source>
        <dbReference type="RefSeq" id="XP_015266316.1"/>
    </source>
</evidence>
<keyword evidence="4" id="KW-1185">Reference proteome</keyword>
<protein>
    <submittedName>
        <fullName evidence="5">Zinc finger HIT domain-containing protein 2</fullName>
    </submittedName>
</protein>
<organism evidence="4 5">
    <name type="scientific">Gekko japonicus</name>
    <name type="common">Schlegel's Japanese gecko</name>
    <dbReference type="NCBI Taxonomy" id="146911"/>
    <lineage>
        <taxon>Eukaryota</taxon>
        <taxon>Metazoa</taxon>
        <taxon>Chordata</taxon>
        <taxon>Craniata</taxon>
        <taxon>Vertebrata</taxon>
        <taxon>Euteleostomi</taxon>
        <taxon>Lepidosauria</taxon>
        <taxon>Squamata</taxon>
        <taxon>Bifurcata</taxon>
        <taxon>Gekkota</taxon>
        <taxon>Gekkonidae</taxon>
        <taxon>Gekkoninae</taxon>
        <taxon>Gekko</taxon>
    </lineage>
</organism>
<evidence type="ECO:0000259" key="3">
    <source>
        <dbReference type="PROSITE" id="PS51083"/>
    </source>
</evidence>
<name>A0ABM1JXX9_GEKJA</name>
<accession>A0ABM1JXX9</accession>
<gene>
    <name evidence="5" type="primary">ZNHIT2</name>
</gene>
<evidence type="ECO:0000256" key="2">
    <source>
        <dbReference type="SAM" id="MobiDB-lite"/>
    </source>
</evidence>
<dbReference type="CDD" id="cd23024">
    <property type="entry name" value="zf-HIT_ZNHIT2-3"/>
    <property type="match status" value="1"/>
</dbReference>
<dbReference type="PANTHER" id="PTHR15555">
    <property type="entry name" value="ZINC FINGER HIT DOMAIN CONTAINING PROTEIN 2 PROTEIN FON -RELATED"/>
    <property type="match status" value="1"/>
</dbReference>
<proteinExistence type="predicted"/>
<dbReference type="RefSeq" id="XP_015266316.1">
    <property type="nucleotide sequence ID" value="XM_015410830.1"/>
</dbReference>
<evidence type="ECO:0000256" key="1">
    <source>
        <dbReference type="PROSITE-ProRule" id="PRU00453"/>
    </source>
</evidence>
<dbReference type="GeneID" id="107110106"/>
<dbReference type="SUPFAM" id="SSF144232">
    <property type="entry name" value="HIT/MYND zinc finger-like"/>
    <property type="match status" value="1"/>
</dbReference>
<feature type="region of interest" description="Disordered" evidence="2">
    <location>
        <begin position="163"/>
        <end position="205"/>
    </location>
</feature>
<dbReference type="InterPro" id="IPR007529">
    <property type="entry name" value="Znf_HIT"/>
</dbReference>